<proteinExistence type="predicted"/>
<evidence type="ECO:0008006" key="3">
    <source>
        <dbReference type="Google" id="ProtNLM"/>
    </source>
</evidence>
<dbReference type="RefSeq" id="WP_379938645.1">
    <property type="nucleotide sequence ID" value="NZ_JBHTIB010000002.1"/>
</dbReference>
<organism evidence="1 2">
    <name type="scientific">Mariniflexile aquimaris</name>
    <dbReference type="NCBI Taxonomy" id="881009"/>
    <lineage>
        <taxon>Bacteria</taxon>
        <taxon>Pseudomonadati</taxon>
        <taxon>Bacteroidota</taxon>
        <taxon>Flavobacteriia</taxon>
        <taxon>Flavobacteriales</taxon>
        <taxon>Flavobacteriaceae</taxon>
        <taxon>Mariniflexile</taxon>
    </lineage>
</organism>
<dbReference type="Proteomes" id="UP001597011">
    <property type="component" value="Unassembled WGS sequence"/>
</dbReference>
<evidence type="ECO:0000313" key="2">
    <source>
        <dbReference type="Proteomes" id="UP001597011"/>
    </source>
</evidence>
<accession>A0ABW3BMS9</accession>
<name>A0ABW3BMS9_9FLAO</name>
<keyword evidence="2" id="KW-1185">Reference proteome</keyword>
<sequence length="154" mass="17857">MKTYSFLFLFSFIFLGCSSEDETKLNNDDYLIFGHFYGFCVGENCIEIFKLTNNTLYEDSNDNYSINPLNFEPLESTKFELVKDLMGYFPEKLLTENEDIIGCPDCADGGGLYIEYSKNGIVKHWKIDQMKMNVPTYLHAFMDKLNEKIALINQ</sequence>
<gene>
    <name evidence="1" type="ORF">ACFQ0I_01315</name>
</gene>
<protein>
    <recommendedName>
        <fullName evidence="3">Lipoprotein</fullName>
    </recommendedName>
</protein>
<dbReference type="EMBL" id="JBHTIB010000002">
    <property type="protein sequence ID" value="MFD0834386.1"/>
    <property type="molecule type" value="Genomic_DNA"/>
</dbReference>
<reference evidence="2" key="1">
    <citation type="journal article" date="2019" name="Int. J. Syst. Evol. Microbiol.">
        <title>The Global Catalogue of Microorganisms (GCM) 10K type strain sequencing project: providing services to taxonomists for standard genome sequencing and annotation.</title>
        <authorList>
            <consortium name="The Broad Institute Genomics Platform"/>
            <consortium name="The Broad Institute Genome Sequencing Center for Infectious Disease"/>
            <person name="Wu L."/>
            <person name="Ma J."/>
        </authorList>
    </citation>
    <scope>NUCLEOTIDE SEQUENCE [LARGE SCALE GENOMIC DNA]</scope>
    <source>
        <strain evidence="2">CCUG 60529</strain>
    </source>
</reference>
<dbReference type="PROSITE" id="PS51257">
    <property type="entry name" value="PROKAR_LIPOPROTEIN"/>
    <property type="match status" value="1"/>
</dbReference>
<evidence type="ECO:0000313" key="1">
    <source>
        <dbReference type="EMBL" id="MFD0834386.1"/>
    </source>
</evidence>
<comment type="caution">
    <text evidence="1">The sequence shown here is derived from an EMBL/GenBank/DDBJ whole genome shotgun (WGS) entry which is preliminary data.</text>
</comment>